<feature type="active site" description="Proton acceptor" evidence="4">
    <location>
        <position position="969"/>
    </location>
</feature>
<dbReference type="InterPro" id="IPR039551">
    <property type="entry name" value="Cho/carn_acyl_trans"/>
</dbReference>
<comment type="similarity">
    <text evidence="1">Belongs to the carnitine/choline acetyltransferase family.</text>
</comment>
<accession>A0A6P4IPG9</accession>
<dbReference type="PROSITE" id="PS00440">
    <property type="entry name" value="ACYLTRANSF_C_2"/>
    <property type="match status" value="1"/>
</dbReference>
<evidence type="ECO:0000256" key="2">
    <source>
        <dbReference type="ARBA" id="ARBA00022679"/>
    </source>
</evidence>
<feature type="region of interest" description="Disordered" evidence="5">
    <location>
        <begin position="81"/>
        <end position="114"/>
    </location>
</feature>
<dbReference type="OrthoDB" id="240216at2759"/>
<dbReference type="PANTHER" id="PTHR22589">
    <property type="entry name" value="CARNITINE O-ACYLTRANSFERASE"/>
    <property type="match status" value="1"/>
</dbReference>
<dbReference type="InterPro" id="IPR000542">
    <property type="entry name" value="Carn_acyl_trans"/>
</dbReference>
<dbReference type="SUPFAM" id="SSF52777">
    <property type="entry name" value="CoA-dependent acyltransferases"/>
    <property type="match status" value="2"/>
</dbReference>
<feature type="compositionally biased region" description="Low complexity" evidence="5">
    <location>
        <begin position="492"/>
        <end position="505"/>
    </location>
</feature>
<feature type="domain" description="Choline/carnitine acyltransferase" evidence="6">
    <location>
        <begin position="673"/>
        <end position="1237"/>
    </location>
</feature>
<dbReference type="GeneID" id="108076860"/>
<dbReference type="Pfam" id="PF00755">
    <property type="entry name" value="Carn_acyltransf"/>
    <property type="match status" value="1"/>
</dbReference>
<dbReference type="InterPro" id="IPR042231">
    <property type="entry name" value="Cho/carn_acyl_trans_2"/>
</dbReference>
<evidence type="ECO:0000313" key="7">
    <source>
        <dbReference type="Proteomes" id="UP001652661"/>
    </source>
</evidence>
<feature type="compositionally biased region" description="Basic and acidic residues" evidence="5">
    <location>
        <begin position="538"/>
        <end position="549"/>
    </location>
</feature>
<dbReference type="GO" id="GO:0019254">
    <property type="term" value="P:carnitine metabolic process, CoA-linked"/>
    <property type="evidence" value="ECO:0007669"/>
    <property type="project" value="TreeGrafter"/>
</dbReference>
<dbReference type="GO" id="GO:0005777">
    <property type="term" value="C:peroxisome"/>
    <property type="evidence" value="ECO:0007669"/>
    <property type="project" value="TreeGrafter"/>
</dbReference>
<keyword evidence="7" id="KW-1185">Reference proteome</keyword>
<sequence length="1267" mass="140774">MRALLGARVLVRNCRVPTYWVRWYSSEMKFLSPKEICERARKAIEAKARKSTNLARPRPSDAKESETAALEILCRALANSSGSSSCTAKPMKPSTGGSNTQKAKCQSNQLSNDPPNIPLIPPENIKQEPNHHLERAKSEKLEIFNCKTCHEDSAGEDLETTGLSLVNCKNHKSVLKEEQSTSADPSRQTACVAPKANPQKCEESGNFPLAKTDVCLSQGKPQIKDNTEKPQDILPLKEAQAESSQSASPFPLGRNPCRDGNRRDDEIPKGTALNRSFCPEEHIKAVPCPKIKIKASCNKEKTKASTQNMLMKHPVKATTKKSVNPKSVSQGNLKSDESKAKFQVKASQEVAVKPKENKVKPVSPPDDPPPLPGSEFSFPLQSAFPLGRNPCRDGPRGDSEKQLKVEGKECEAKGKEKVQKPEKKTEKKPENEPSKGKANESLPTSSCQGRPQIDAPKAIAKPKHQKVKQDDPSKPAPQTQGTNEWKKPPLPSSEFSFPLLSAFPLGRNPCRDGPRGGNENQLTVEGRESEATCNETVQKLEKKPEKEPCQENTIKDPCPSWRATSQIPTNKIKAYTDHQESCTGFKPSEPVPTKPLKEASEKVISEAQKSTASIASKDVSKNLAASEKVISEAQKSSASIASKKLSQHPKKKFSFKEDTFKEPEKSPDLKEFPVPQLKDTITAYLESIEPLLTAKEFKKELKLTEDFEREEGQELQQLLEAAAGSCSNWLTPRWTQAAYLGYQAPVTAFTSPALSLPVQNFSNPKDGYIFTARAIRAICEFKELVDQNKIPVFKMGDNDLDNSQYCKIFGTVRKPGRFCDTIEQYSDSNYVVIAYRNNYFQLPIRSSSGGLLSVTSLVDELEAIVNCPLTKGEPYGLLTHDNRGNWAEAYKALYCQPGNADTLDAIEQSLFLVCLDECVPVPKGQECIVQAQQLLHGGGLQANSANRWMDKTIQLIVNPNGLAGFCYEHSPADCQPLAMLMDFVVDKISKHEPESEADSNDSSCLARHLRFHPKNEYLNLWLHVAMRNIAKIAGQLQIHVFEYKCHGKDFIRAQGLNSDSYIQMALQLAYYNMHQTLPAQYESAHLRMFIDGRTETIRSTSNESKDFVLAMNSRNAPEKRKLVALQCAVDFHEQLAKRALRGKGIDRHLFGLQQMAVENDLPVPEFFKSKGFVRSITYQLFSSQVATSHKSFMVCGPLTCDGYGCCYNPQENNITLAITAWQSSLTVNPEQYGKAIKKSLDSMRKLILKTEGKSVGEHPCHCEKIWT</sequence>
<dbReference type="RefSeq" id="XP_017025379.2">
    <property type="nucleotide sequence ID" value="XM_017169890.3"/>
</dbReference>
<dbReference type="Proteomes" id="UP001652661">
    <property type="component" value="Chromosome 2L"/>
</dbReference>
<feature type="compositionally biased region" description="Polar residues" evidence="5">
    <location>
        <begin position="95"/>
        <end position="111"/>
    </location>
</feature>
<reference evidence="7" key="1">
    <citation type="submission" date="2025-05" db="UniProtKB">
        <authorList>
            <consortium name="RefSeq"/>
        </authorList>
    </citation>
    <scope>NUCLEOTIDE SEQUENCE [LARGE SCALE GENOMIC DNA]</scope>
    <source>
        <strain evidence="7">14028-0561.14</strain>
    </source>
</reference>
<dbReference type="GO" id="GO:0004092">
    <property type="term" value="F:carnitine O-acetyltransferase activity"/>
    <property type="evidence" value="ECO:0007669"/>
    <property type="project" value="TreeGrafter"/>
</dbReference>
<evidence type="ECO:0000256" key="1">
    <source>
        <dbReference type="ARBA" id="ARBA00005232"/>
    </source>
</evidence>
<dbReference type="AlphaFoldDB" id="A0A6P4IPG9"/>
<keyword evidence="2" id="KW-0808">Transferase</keyword>
<evidence type="ECO:0000256" key="3">
    <source>
        <dbReference type="ARBA" id="ARBA00023315"/>
    </source>
</evidence>
<feature type="compositionally biased region" description="Basic and acidic residues" evidence="5">
    <location>
        <begin position="390"/>
        <end position="438"/>
    </location>
</feature>
<keyword evidence="3" id="KW-0012">Acyltransferase</keyword>
<protein>
    <recommendedName>
        <fullName evidence="6">Choline/carnitine acyltransferase domain-containing protein</fullName>
    </recommendedName>
</protein>
<feature type="region of interest" description="Disordered" evidence="5">
    <location>
        <begin position="304"/>
        <end position="564"/>
    </location>
</feature>
<reference evidence="8" key="2">
    <citation type="submission" date="2025-08" db="UniProtKB">
        <authorList>
            <consortium name="RefSeq"/>
        </authorList>
    </citation>
    <scope>IDENTIFICATION</scope>
    <source>
        <strain evidence="8">14028-0561.14</strain>
        <tissue evidence="8">Whole fly</tissue>
    </source>
</reference>
<name>A0A6P4IPG9_DROKI</name>
<dbReference type="Gene3D" id="3.30.559.10">
    <property type="entry name" value="Chloramphenicol acetyltransferase-like domain"/>
    <property type="match status" value="1"/>
</dbReference>
<gene>
    <name evidence="8" type="primary">LOC108076860</name>
</gene>
<evidence type="ECO:0000256" key="5">
    <source>
        <dbReference type="SAM" id="MobiDB-lite"/>
    </source>
</evidence>
<feature type="region of interest" description="Disordered" evidence="5">
    <location>
        <begin position="578"/>
        <end position="618"/>
    </location>
</feature>
<dbReference type="Gene3D" id="3.30.559.70">
    <property type="entry name" value="Choline/Carnitine o-acyltransferase, domain 2"/>
    <property type="match status" value="1"/>
</dbReference>
<feature type="compositionally biased region" description="Basic and acidic residues" evidence="5">
    <location>
        <begin position="595"/>
        <end position="604"/>
    </location>
</feature>
<proteinExistence type="inferred from homology"/>
<evidence type="ECO:0000256" key="4">
    <source>
        <dbReference type="PIRSR" id="PIRSR600542-1"/>
    </source>
</evidence>
<feature type="compositionally biased region" description="Polar residues" evidence="5">
    <location>
        <begin position="320"/>
        <end position="333"/>
    </location>
</feature>
<dbReference type="PANTHER" id="PTHR22589:SF103">
    <property type="entry name" value="CARNITINE O-ACETYL-TRANSFERASE, ISOFORM A-RELATED"/>
    <property type="match status" value="1"/>
</dbReference>
<feature type="region of interest" description="Disordered" evidence="5">
    <location>
        <begin position="237"/>
        <end position="272"/>
    </location>
</feature>
<organism evidence="7 8">
    <name type="scientific">Drosophila kikkawai</name>
    <name type="common">Fruit fly</name>
    <dbReference type="NCBI Taxonomy" id="30033"/>
    <lineage>
        <taxon>Eukaryota</taxon>
        <taxon>Metazoa</taxon>
        <taxon>Ecdysozoa</taxon>
        <taxon>Arthropoda</taxon>
        <taxon>Hexapoda</taxon>
        <taxon>Insecta</taxon>
        <taxon>Pterygota</taxon>
        <taxon>Neoptera</taxon>
        <taxon>Endopterygota</taxon>
        <taxon>Diptera</taxon>
        <taxon>Brachycera</taxon>
        <taxon>Muscomorpha</taxon>
        <taxon>Ephydroidea</taxon>
        <taxon>Drosophilidae</taxon>
        <taxon>Drosophila</taxon>
        <taxon>Sophophora</taxon>
    </lineage>
</organism>
<feature type="compositionally biased region" description="Pro residues" evidence="5">
    <location>
        <begin position="362"/>
        <end position="372"/>
    </location>
</feature>
<evidence type="ECO:0000313" key="8">
    <source>
        <dbReference type="RefSeq" id="XP_017025379.2"/>
    </source>
</evidence>
<dbReference type="InterPro" id="IPR023213">
    <property type="entry name" value="CAT-like_dom_sf"/>
</dbReference>
<feature type="compositionally biased region" description="Basic and acidic residues" evidence="5">
    <location>
        <begin position="256"/>
        <end position="268"/>
    </location>
</feature>
<evidence type="ECO:0000259" key="6">
    <source>
        <dbReference type="Pfam" id="PF00755"/>
    </source>
</evidence>